<dbReference type="Gene3D" id="1.10.510.10">
    <property type="entry name" value="Transferase(Phosphotransferase) domain 1"/>
    <property type="match status" value="1"/>
</dbReference>
<dbReference type="Pfam" id="PF00069">
    <property type="entry name" value="Pkinase"/>
    <property type="match status" value="1"/>
</dbReference>
<organism evidence="15">
    <name type="scientific">Salvia splendens</name>
    <name type="common">Scarlet sage</name>
    <dbReference type="NCBI Taxonomy" id="180675"/>
    <lineage>
        <taxon>Eukaryota</taxon>
        <taxon>Viridiplantae</taxon>
        <taxon>Streptophyta</taxon>
        <taxon>Embryophyta</taxon>
        <taxon>Tracheophyta</taxon>
        <taxon>Spermatophyta</taxon>
        <taxon>Magnoliopsida</taxon>
        <taxon>eudicotyledons</taxon>
        <taxon>Gunneridae</taxon>
        <taxon>Pentapetalae</taxon>
        <taxon>asterids</taxon>
        <taxon>lamiids</taxon>
        <taxon>Lamiales</taxon>
        <taxon>Lamiaceae</taxon>
        <taxon>Nepetoideae</taxon>
        <taxon>Mentheae</taxon>
        <taxon>Salviinae</taxon>
        <taxon>Salvia</taxon>
        <taxon>Salvia subgen. Calosphace</taxon>
        <taxon>core Calosphace</taxon>
    </lineage>
</organism>
<dbReference type="InterPro" id="IPR011009">
    <property type="entry name" value="Kinase-like_dom_sf"/>
</dbReference>
<keyword evidence="5" id="KW-0732">Signal</keyword>
<proteinExistence type="inferred from homology"/>
<evidence type="ECO:0000256" key="12">
    <source>
        <dbReference type="PROSITE-ProRule" id="PRU10141"/>
    </source>
</evidence>
<dbReference type="PROSITE" id="PS00107">
    <property type="entry name" value="PROTEIN_KINASE_ATP"/>
    <property type="match status" value="1"/>
</dbReference>
<dbReference type="PIRSF" id="PIRSF000654">
    <property type="entry name" value="Integrin-linked_kinase"/>
    <property type="match status" value="1"/>
</dbReference>
<keyword evidence="2 13" id="KW-0723">Serine/threonine-protein kinase</keyword>
<dbReference type="PROSITE" id="PS00108">
    <property type="entry name" value="PROTEIN_KINASE_ST"/>
    <property type="match status" value="1"/>
</dbReference>
<evidence type="ECO:0000256" key="3">
    <source>
        <dbReference type="ARBA" id="ARBA00022679"/>
    </source>
</evidence>
<feature type="domain" description="Protein kinase" evidence="14">
    <location>
        <begin position="3"/>
        <end position="278"/>
    </location>
</feature>
<dbReference type="Proteomes" id="UP000298416">
    <property type="component" value="Unassembled WGS sequence"/>
</dbReference>
<accession>A0A8X8Z658</accession>
<comment type="subcellular location">
    <subcellularLocation>
        <location evidence="1">Membrane</location>
        <topology evidence="1">Single-pass type I membrane protein</topology>
    </subcellularLocation>
</comment>
<dbReference type="Gene3D" id="3.30.200.20">
    <property type="entry name" value="Phosphorylase Kinase, domain 1"/>
    <property type="match status" value="1"/>
</dbReference>
<evidence type="ECO:0000259" key="14">
    <source>
        <dbReference type="PROSITE" id="PS50011"/>
    </source>
</evidence>
<feature type="binding site" evidence="12">
    <location>
        <position position="31"/>
    </location>
    <ligand>
        <name>ATP</name>
        <dbReference type="ChEBI" id="CHEBI:30616"/>
    </ligand>
</feature>
<dbReference type="GO" id="GO:0004674">
    <property type="term" value="F:protein serine/threonine kinase activity"/>
    <property type="evidence" value="ECO:0007669"/>
    <property type="project" value="UniProtKB-KW"/>
</dbReference>
<dbReference type="InterPro" id="IPR017441">
    <property type="entry name" value="Protein_kinase_ATP_BS"/>
</dbReference>
<keyword evidence="6 12" id="KW-0547">Nucleotide-binding</keyword>
<dbReference type="AlphaFoldDB" id="A0A8X8Z658"/>
<evidence type="ECO:0000256" key="6">
    <source>
        <dbReference type="ARBA" id="ARBA00022741"/>
    </source>
</evidence>
<evidence type="ECO:0000256" key="5">
    <source>
        <dbReference type="ARBA" id="ARBA00022729"/>
    </source>
</evidence>
<dbReference type="GO" id="GO:0005524">
    <property type="term" value="F:ATP binding"/>
    <property type="evidence" value="ECO:0007669"/>
    <property type="project" value="UniProtKB-UniRule"/>
</dbReference>
<keyword evidence="4" id="KW-0812">Transmembrane</keyword>
<dbReference type="PANTHER" id="PTHR27009">
    <property type="entry name" value="RUST RESISTANCE KINASE LR10-RELATED"/>
    <property type="match status" value="1"/>
</dbReference>
<keyword evidence="11" id="KW-0325">Glycoprotein</keyword>
<comment type="similarity">
    <text evidence="13">Belongs to the protein kinase superfamily.</text>
</comment>
<dbReference type="InterPro" id="IPR000719">
    <property type="entry name" value="Prot_kinase_dom"/>
</dbReference>
<keyword evidence="16" id="KW-1185">Reference proteome</keyword>
<dbReference type="EMBL" id="PNBA02000018">
    <property type="protein sequence ID" value="KAG6392609.1"/>
    <property type="molecule type" value="Genomic_DNA"/>
</dbReference>
<dbReference type="PROSITE" id="PS50011">
    <property type="entry name" value="PROTEIN_KINASE_DOM"/>
    <property type="match status" value="1"/>
</dbReference>
<sequence length="309" mass="34745">MTKFFKDKVGQGGYGIVYKGELLDGQPVAVKVLTDTRDDDALEFINEVASISETSHVNIVRLLGFCFERKKRALVYEFMPNKSLDKFISSPESSLGLDKLYVIALGVARGLEYMHTSCNTRILHFDIKPQNILLDEDFCPKIADFGLAKLFKKKQSMISLLGTRGTIGYIAPEVFSRNFGVVSHKSDVYSYGMMLLEMVGAKEMAKTTEPIIQSSENYFHESVYEVVLAKKEKIDDVMRDEKEESKMKMLMVGVWCIQTAPSDRPSISKVVEMLQGSVESIEMPPKPSFPSAPLLESLQFSSSMHMETQ</sequence>
<reference evidence="15" key="1">
    <citation type="submission" date="2018-01" db="EMBL/GenBank/DDBJ databases">
        <authorList>
            <person name="Mao J.F."/>
        </authorList>
    </citation>
    <scope>NUCLEOTIDE SEQUENCE</scope>
    <source>
        <strain evidence="15">Huo1</strain>
        <tissue evidence="15">Leaf</tissue>
    </source>
</reference>
<comment type="caution">
    <text evidence="15">The sequence shown here is derived from an EMBL/GenBank/DDBJ whole genome shotgun (WGS) entry which is preliminary data.</text>
</comment>
<dbReference type="FunFam" id="1.10.510.10:FF:000590">
    <property type="entry name" value="PR5-like receptor kinase"/>
    <property type="match status" value="1"/>
</dbReference>
<dbReference type="InterPro" id="IPR008271">
    <property type="entry name" value="Ser/Thr_kinase_AS"/>
</dbReference>
<dbReference type="GO" id="GO:0016020">
    <property type="term" value="C:membrane"/>
    <property type="evidence" value="ECO:0007669"/>
    <property type="project" value="UniProtKB-SubCell"/>
</dbReference>
<protein>
    <recommendedName>
        <fullName evidence="14">Protein kinase domain-containing protein</fullName>
    </recommendedName>
</protein>
<keyword evidence="10" id="KW-0472">Membrane</keyword>
<keyword evidence="8 12" id="KW-0067">ATP-binding</keyword>
<evidence type="ECO:0000256" key="9">
    <source>
        <dbReference type="ARBA" id="ARBA00022989"/>
    </source>
</evidence>
<evidence type="ECO:0000313" key="16">
    <source>
        <dbReference type="Proteomes" id="UP000298416"/>
    </source>
</evidence>
<dbReference type="SUPFAM" id="SSF56112">
    <property type="entry name" value="Protein kinase-like (PK-like)"/>
    <property type="match status" value="1"/>
</dbReference>
<dbReference type="InterPro" id="IPR045874">
    <property type="entry name" value="LRK10/LRL21-25-like"/>
</dbReference>
<evidence type="ECO:0000256" key="1">
    <source>
        <dbReference type="ARBA" id="ARBA00004479"/>
    </source>
</evidence>
<evidence type="ECO:0000256" key="7">
    <source>
        <dbReference type="ARBA" id="ARBA00022777"/>
    </source>
</evidence>
<evidence type="ECO:0000256" key="8">
    <source>
        <dbReference type="ARBA" id="ARBA00022840"/>
    </source>
</evidence>
<keyword evidence="3" id="KW-0808">Transferase</keyword>
<name>A0A8X8Z658_SALSN</name>
<dbReference type="SMART" id="SM00220">
    <property type="entry name" value="S_TKc"/>
    <property type="match status" value="1"/>
</dbReference>
<evidence type="ECO:0000256" key="10">
    <source>
        <dbReference type="ARBA" id="ARBA00023136"/>
    </source>
</evidence>
<keyword evidence="7" id="KW-0418">Kinase</keyword>
<evidence type="ECO:0000313" key="15">
    <source>
        <dbReference type="EMBL" id="KAG6392609.1"/>
    </source>
</evidence>
<evidence type="ECO:0000256" key="11">
    <source>
        <dbReference type="ARBA" id="ARBA00023180"/>
    </source>
</evidence>
<evidence type="ECO:0000256" key="2">
    <source>
        <dbReference type="ARBA" id="ARBA00022527"/>
    </source>
</evidence>
<reference evidence="15" key="2">
    <citation type="submission" date="2020-08" db="EMBL/GenBank/DDBJ databases">
        <title>Plant Genome Project.</title>
        <authorList>
            <person name="Zhang R.-G."/>
        </authorList>
    </citation>
    <scope>NUCLEOTIDE SEQUENCE</scope>
    <source>
        <strain evidence="15">Huo1</strain>
        <tissue evidence="15">Leaf</tissue>
    </source>
</reference>
<evidence type="ECO:0000256" key="4">
    <source>
        <dbReference type="ARBA" id="ARBA00022692"/>
    </source>
</evidence>
<gene>
    <name evidence="15" type="ORF">SASPL_146833</name>
</gene>
<keyword evidence="9" id="KW-1133">Transmembrane helix</keyword>
<evidence type="ECO:0000256" key="13">
    <source>
        <dbReference type="RuleBase" id="RU000304"/>
    </source>
</evidence>